<dbReference type="EMBL" id="JBHSZH010000005">
    <property type="protein sequence ID" value="MFC7081140.1"/>
    <property type="molecule type" value="Genomic_DNA"/>
</dbReference>
<feature type="domain" description="DUF7575" evidence="3">
    <location>
        <begin position="107"/>
        <end position="134"/>
    </location>
</feature>
<evidence type="ECO:0000313" key="5">
    <source>
        <dbReference type="Proteomes" id="UP001596407"/>
    </source>
</evidence>
<dbReference type="AlphaFoldDB" id="A0ABD5WN50"/>
<dbReference type="GeneID" id="79302114"/>
<proteinExistence type="predicted"/>
<dbReference type="Proteomes" id="UP001596407">
    <property type="component" value="Unassembled WGS sequence"/>
</dbReference>
<name>A0ABD5WN50_9EURY</name>
<accession>A0ABD5WN50</accession>
<feature type="region of interest" description="Disordered" evidence="1">
    <location>
        <begin position="131"/>
        <end position="150"/>
    </location>
</feature>
<sequence length="150" mass="16463">MTHTKSEKRPWLGALLAFFLPGLGHVYLKEWLRSVMWFAFAVSAVLLFVPLPDAATTGATSVGAAFDAALEATRDLPLKALLPIWVVRVFSAIDAYWLALQRTPDEEEGDQCPSCGKPVDEDLDFCQWCTTPLPERDGPNGPTEGEAVSR</sequence>
<keyword evidence="5" id="KW-1185">Reference proteome</keyword>
<dbReference type="RefSeq" id="WP_276280938.1">
    <property type="nucleotide sequence ID" value="NZ_CP119809.1"/>
</dbReference>
<dbReference type="Pfam" id="PF24460">
    <property type="entry name" value="DUF7575"/>
    <property type="match status" value="1"/>
</dbReference>
<evidence type="ECO:0000256" key="1">
    <source>
        <dbReference type="SAM" id="MobiDB-lite"/>
    </source>
</evidence>
<comment type="caution">
    <text evidence="4">The sequence shown here is derived from an EMBL/GenBank/DDBJ whole genome shotgun (WGS) entry which is preliminary data.</text>
</comment>
<keyword evidence="2" id="KW-0812">Transmembrane</keyword>
<dbReference type="InterPro" id="IPR055997">
    <property type="entry name" value="DUF7575"/>
</dbReference>
<gene>
    <name evidence="4" type="ORF">ACFQJ6_14580</name>
</gene>
<evidence type="ECO:0000256" key="2">
    <source>
        <dbReference type="SAM" id="Phobius"/>
    </source>
</evidence>
<evidence type="ECO:0000259" key="3">
    <source>
        <dbReference type="Pfam" id="PF24460"/>
    </source>
</evidence>
<keyword evidence="2" id="KW-1133">Transmembrane helix</keyword>
<keyword evidence="2" id="KW-0472">Membrane</keyword>
<organism evidence="4 5">
    <name type="scientific">Halorussus caseinilyticus</name>
    <dbReference type="NCBI Taxonomy" id="3034025"/>
    <lineage>
        <taxon>Archaea</taxon>
        <taxon>Methanobacteriati</taxon>
        <taxon>Methanobacteriota</taxon>
        <taxon>Stenosarchaea group</taxon>
        <taxon>Halobacteria</taxon>
        <taxon>Halobacteriales</taxon>
        <taxon>Haladaptataceae</taxon>
        <taxon>Halorussus</taxon>
    </lineage>
</organism>
<evidence type="ECO:0000313" key="4">
    <source>
        <dbReference type="EMBL" id="MFC7081140.1"/>
    </source>
</evidence>
<protein>
    <recommendedName>
        <fullName evidence="3">DUF7575 domain-containing protein</fullName>
    </recommendedName>
</protein>
<feature type="transmembrane region" description="Helical" evidence="2">
    <location>
        <begin position="34"/>
        <end position="51"/>
    </location>
</feature>
<reference evidence="4 5" key="1">
    <citation type="journal article" date="2019" name="Int. J. Syst. Evol. Microbiol.">
        <title>The Global Catalogue of Microorganisms (GCM) 10K type strain sequencing project: providing services to taxonomists for standard genome sequencing and annotation.</title>
        <authorList>
            <consortium name="The Broad Institute Genomics Platform"/>
            <consortium name="The Broad Institute Genome Sequencing Center for Infectious Disease"/>
            <person name="Wu L."/>
            <person name="Ma J."/>
        </authorList>
    </citation>
    <scope>NUCLEOTIDE SEQUENCE [LARGE SCALE GENOMIC DNA]</scope>
    <source>
        <strain evidence="4 5">DT72</strain>
    </source>
</reference>